<reference evidence="2 3" key="1">
    <citation type="submission" date="2019-02" db="EMBL/GenBank/DDBJ databases">
        <title>WGS of Pseudoxanthomonas species novum from clinical isolates.</title>
        <authorList>
            <person name="Bernier A.-M."/>
            <person name="Bernard K."/>
            <person name="Vachon A."/>
        </authorList>
    </citation>
    <scope>NUCLEOTIDE SEQUENCE [LARGE SCALE GENOMIC DNA]</scope>
    <source>
        <strain evidence="2 3">NML171200</strain>
    </source>
</reference>
<dbReference type="OrthoDB" id="6904246at2"/>
<evidence type="ECO:0000256" key="1">
    <source>
        <dbReference type="SAM" id="SignalP"/>
    </source>
</evidence>
<dbReference type="AlphaFoldDB" id="A0A4Q8L8F5"/>
<feature type="chain" id="PRO_5020430540" description="RHS repeat-associated core domain-containing protein" evidence="1">
    <location>
        <begin position="23"/>
        <end position="231"/>
    </location>
</feature>
<proteinExistence type="predicted"/>
<accession>A0A4Q8L8F5</accession>
<organism evidence="2 3">
    <name type="scientific">Pseudoxanthomonas winnipegensis</name>
    <dbReference type="NCBI Taxonomy" id="2480810"/>
    <lineage>
        <taxon>Bacteria</taxon>
        <taxon>Pseudomonadati</taxon>
        <taxon>Pseudomonadota</taxon>
        <taxon>Gammaproteobacteria</taxon>
        <taxon>Lysobacterales</taxon>
        <taxon>Lysobacteraceae</taxon>
        <taxon>Pseudoxanthomonas</taxon>
    </lineage>
</organism>
<dbReference type="EMBL" id="SHMC01000004">
    <property type="protein sequence ID" value="TAA24545.1"/>
    <property type="molecule type" value="Genomic_DNA"/>
</dbReference>
<evidence type="ECO:0000313" key="3">
    <source>
        <dbReference type="Proteomes" id="UP000292627"/>
    </source>
</evidence>
<dbReference type="Gene3D" id="2.180.10.10">
    <property type="entry name" value="RHS repeat-associated core"/>
    <property type="match status" value="1"/>
</dbReference>
<sequence length="231" mass="24727">MPKTIPVMLAVVLCAFVCEASARFVSTDPAPPDPKDSQTLNRYHYAAGNPYRYTDPNGREIRVSNPADRSRIEKMVNALAVGMYRFNQSGQLQQVQSNGDTSRFSSYYAGRLNQAIASDKTINIAIGSTYTDVHTGQSLTVNGGLTQALSGPGLSDQNVVVTGQSYTGDIQTSTGAPLTETPPDILMHELVGHAIPGAVGSDTGNAVGNENKVRIELPDADLRKMDDSHVE</sequence>
<protein>
    <recommendedName>
        <fullName evidence="4">RHS repeat-associated core domain-containing protein</fullName>
    </recommendedName>
</protein>
<evidence type="ECO:0000313" key="2">
    <source>
        <dbReference type="EMBL" id="TAA24545.1"/>
    </source>
</evidence>
<dbReference type="Proteomes" id="UP000292627">
    <property type="component" value="Unassembled WGS sequence"/>
</dbReference>
<comment type="caution">
    <text evidence="2">The sequence shown here is derived from an EMBL/GenBank/DDBJ whole genome shotgun (WGS) entry which is preliminary data.</text>
</comment>
<keyword evidence="1" id="KW-0732">Signal</keyword>
<name>A0A4Q8L8F5_9GAMM</name>
<feature type="signal peptide" evidence="1">
    <location>
        <begin position="1"/>
        <end position="22"/>
    </location>
</feature>
<evidence type="ECO:0008006" key="4">
    <source>
        <dbReference type="Google" id="ProtNLM"/>
    </source>
</evidence>
<dbReference type="RefSeq" id="WP_130551818.1">
    <property type="nucleotide sequence ID" value="NZ_SHMC01000004.1"/>
</dbReference>
<gene>
    <name evidence="2" type="ORF">EA660_12540</name>
</gene>